<dbReference type="EMBL" id="CP001848">
    <property type="protein sequence ID" value="ADB16765.1"/>
    <property type="molecule type" value="Genomic_DNA"/>
</dbReference>
<evidence type="ECO:0000313" key="4">
    <source>
        <dbReference type="EMBL" id="ADB16765.1"/>
    </source>
</evidence>
<dbReference type="InterPro" id="IPR013783">
    <property type="entry name" value="Ig-like_fold"/>
</dbReference>
<protein>
    <submittedName>
        <fullName evidence="4">Peptidase domain protein</fullName>
    </submittedName>
</protein>
<dbReference type="HOGENOM" id="CLU_341272_0_0_0"/>
<dbReference type="Pfam" id="PF04151">
    <property type="entry name" value="PPC"/>
    <property type="match status" value="2"/>
</dbReference>
<accession>D2R1P6</accession>
<gene>
    <name evidence="4" type="ordered locus">Psta_2091</name>
</gene>
<reference evidence="4 5" key="1">
    <citation type="journal article" date="2009" name="Stand. Genomic Sci.">
        <title>Complete genome sequence of Pirellula staleyi type strain (ATCC 27377).</title>
        <authorList>
            <person name="Clum A."/>
            <person name="Tindall B.J."/>
            <person name="Sikorski J."/>
            <person name="Ivanova N."/>
            <person name="Mavrommatis K."/>
            <person name="Lucas S."/>
            <person name="Glavina del Rio T."/>
            <person name="Nolan M."/>
            <person name="Chen F."/>
            <person name="Tice H."/>
            <person name="Pitluck S."/>
            <person name="Cheng J.F."/>
            <person name="Chertkov O."/>
            <person name="Brettin T."/>
            <person name="Han C."/>
            <person name="Detter J.C."/>
            <person name="Kuske C."/>
            <person name="Bruce D."/>
            <person name="Goodwin L."/>
            <person name="Ovchinikova G."/>
            <person name="Pati A."/>
            <person name="Mikhailova N."/>
            <person name="Chen A."/>
            <person name="Palaniappan K."/>
            <person name="Land M."/>
            <person name="Hauser L."/>
            <person name="Chang Y.J."/>
            <person name="Jeffries C.D."/>
            <person name="Chain P."/>
            <person name="Rohde M."/>
            <person name="Goker M."/>
            <person name="Bristow J."/>
            <person name="Eisen J.A."/>
            <person name="Markowitz V."/>
            <person name="Hugenholtz P."/>
            <person name="Kyrpides N.C."/>
            <person name="Klenk H.P."/>
            <person name="Lapidus A."/>
        </authorList>
    </citation>
    <scope>NUCLEOTIDE SEQUENCE [LARGE SCALE GENOMIC DNA]</scope>
    <source>
        <strain evidence="5">ATCC 27377 / DSM 6068 / ICPB 4128</strain>
    </source>
</reference>
<dbReference type="SUPFAM" id="SSF89260">
    <property type="entry name" value="Collagen-binding domain"/>
    <property type="match status" value="1"/>
</dbReference>
<evidence type="ECO:0000313" key="5">
    <source>
        <dbReference type="Proteomes" id="UP000001887"/>
    </source>
</evidence>
<name>D2R1P6_PIRSD</name>
<proteinExistence type="predicted"/>
<feature type="signal peptide" evidence="2">
    <location>
        <begin position="1"/>
        <end position="33"/>
    </location>
</feature>
<evidence type="ECO:0000256" key="1">
    <source>
        <dbReference type="SAM" id="MobiDB-lite"/>
    </source>
</evidence>
<dbReference type="STRING" id="530564.Psta_2091"/>
<evidence type="ECO:0000256" key="2">
    <source>
        <dbReference type="SAM" id="SignalP"/>
    </source>
</evidence>
<evidence type="ECO:0000259" key="3">
    <source>
        <dbReference type="Pfam" id="PF04151"/>
    </source>
</evidence>
<feature type="domain" description="Peptidase C-terminal archaeal/bacterial" evidence="3">
    <location>
        <begin position="155"/>
        <end position="227"/>
    </location>
</feature>
<dbReference type="Gene3D" id="2.60.40.10">
    <property type="entry name" value="Immunoglobulins"/>
    <property type="match status" value="1"/>
</dbReference>
<keyword evidence="2" id="KW-0732">Signal</keyword>
<feature type="domain" description="Peptidase C-terminal archaeal/bacterial" evidence="3">
    <location>
        <begin position="343"/>
        <end position="413"/>
    </location>
</feature>
<feature type="chain" id="PRO_5003036159" evidence="2">
    <location>
        <begin position="34"/>
        <end position="832"/>
    </location>
</feature>
<sequence length="832" mass="88706" precursor="true">MSTPQLKSFANSLICGLASLVLVASTLVSPASAVHPQLSSISPVGVQRGTEVEVIFSGNECDEAVEVMFYSPGFTVQSLEKSGDNQAKAKIAVAADCRLGIHALRLRSPSGMSGIKTFTVGALGETKEVEPNNDFATPQAVSLNTTVAGSVGNEDVDYYSVDLQEGQRLSVEIEALRLGNSYFDPYVAILNAERFELSRSDDAPLLNQDALCSIVAPTTGKYIIQVRESAYGGGSAYRMHVGSFPRPTAVLPAGGKPGEKLQVKWLGDAGGEFTTEVTIPAGDETGRGELFAQDDRGIAPSPNPIRVVDLNNYLEAEPNHEIANASAAAAPGAMNGVIGEPGDVDLFKFEAKQGQAYEVRVFARMPIRSPLDSVLQILNDKGQSIANNDDSGGPDSYLRFNVPSDGIYFVSVRDHLNSGGPTYVYRVELSPVQPELIFSLPERERYVATTLTVGKGNRMAVMVSAQRQNFGGDITLEAQNLPPGMSIQLPPFTGNRNEVPVLFTAAADAAPAGALVPLTGKSTDPNVNVTGKFRQRTMLIRGNNNSDVWGHDSDRMAVVLSEEIPFKLDLVQPKAPLVRNGSIDLKVVATRAEGFTGEIRVQLLYNPPGVASSSNITIPEGQNEALIPLTANGGAAIGSWQIVALGRARDPGAMQNDQQRGRRGGGSFEVATGFIDLNITDQFYKFTFDKSAVEQGKESDVLVKVEKLADFAGNAKCELKGLPAGVTVDGPVEFNKDTTEILIKVKSAADARPGKYNSLVCVTTFPVEGELVTHTLGTGEIRVDAPLPPKPAAPMAQAAPMPMPMPAAEAPPMKRLSRLEQLRLEKEQAMGK</sequence>
<keyword evidence="5" id="KW-1185">Reference proteome</keyword>
<dbReference type="OrthoDB" id="237792at2"/>
<dbReference type="eggNOG" id="COG3064">
    <property type="taxonomic scope" value="Bacteria"/>
</dbReference>
<dbReference type="AlphaFoldDB" id="D2R1P6"/>
<feature type="compositionally biased region" description="Low complexity" evidence="1">
    <location>
        <begin position="793"/>
        <end position="813"/>
    </location>
</feature>
<feature type="region of interest" description="Disordered" evidence="1">
    <location>
        <begin position="782"/>
        <end position="814"/>
    </location>
</feature>
<dbReference type="KEGG" id="psl:Psta_2091"/>
<dbReference type="Proteomes" id="UP000001887">
    <property type="component" value="Chromosome"/>
</dbReference>
<organism evidence="4 5">
    <name type="scientific">Pirellula staleyi (strain ATCC 27377 / DSM 6068 / ICPB 4128)</name>
    <name type="common">Pirella staleyi</name>
    <dbReference type="NCBI Taxonomy" id="530564"/>
    <lineage>
        <taxon>Bacteria</taxon>
        <taxon>Pseudomonadati</taxon>
        <taxon>Planctomycetota</taxon>
        <taxon>Planctomycetia</taxon>
        <taxon>Pirellulales</taxon>
        <taxon>Pirellulaceae</taxon>
        <taxon>Pirellula</taxon>
    </lineage>
</organism>
<dbReference type="InterPro" id="IPR007280">
    <property type="entry name" value="Peptidase_C_arc/bac"/>
</dbReference>
<dbReference type="Gene3D" id="2.60.120.380">
    <property type="match status" value="2"/>
</dbReference>